<dbReference type="EMBL" id="WBVM01000001">
    <property type="protein sequence ID" value="KAB2810453.1"/>
    <property type="molecule type" value="Genomic_DNA"/>
</dbReference>
<dbReference type="InterPro" id="IPR013783">
    <property type="entry name" value="Ig-like_fold"/>
</dbReference>
<protein>
    <submittedName>
        <fullName evidence="1">Uncharacterized protein</fullName>
    </submittedName>
</protein>
<dbReference type="GO" id="GO:0005737">
    <property type="term" value="C:cytoplasm"/>
    <property type="evidence" value="ECO:0007669"/>
    <property type="project" value="TreeGrafter"/>
</dbReference>
<dbReference type="Pfam" id="PF00415">
    <property type="entry name" value="RCC1"/>
    <property type="match status" value="1"/>
</dbReference>
<dbReference type="GO" id="GO:0005509">
    <property type="term" value="F:calcium ion binding"/>
    <property type="evidence" value="ECO:0007669"/>
    <property type="project" value="InterPro"/>
</dbReference>
<dbReference type="AlphaFoldDB" id="A0A7J5DWX2"/>
<dbReference type="Gene3D" id="2.130.10.30">
    <property type="entry name" value="Regulator of chromosome condensation 1/beta-lactamase-inhibitor protein II"/>
    <property type="match status" value="3"/>
</dbReference>
<dbReference type="PANTHER" id="PTHR45982">
    <property type="entry name" value="REGULATOR OF CHROMOSOME CONDENSATION"/>
    <property type="match status" value="1"/>
</dbReference>
<organism evidence="1 2">
    <name type="scientific">Nocardioides simplex</name>
    <name type="common">Arthrobacter simplex</name>
    <dbReference type="NCBI Taxonomy" id="2045"/>
    <lineage>
        <taxon>Bacteria</taxon>
        <taxon>Bacillati</taxon>
        <taxon>Actinomycetota</taxon>
        <taxon>Actinomycetes</taxon>
        <taxon>Propionibacteriales</taxon>
        <taxon>Nocardioidaceae</taxon>
        <taxon>Pimelobacter</taxon>
    </lineage>
</organism>
<dbReference type="GO" id="GO:0005975">
    <property type="term" value="P:carbohydrate metabolic process"/>
    <property type="evidence" value="ECO:0007669"/>
    <property type="project" value="UniProtKB-ARBA"/>
</dbReference>
<dbReference type="SUPFAM" id="SSF49313">
    <property type="entry name" value="Cadherin-like"/>
    <property type="match status" value="3"/>
</dbReference>
<evidence type="ECO:0000313" key="1">
    <source>
        <dbReference type="EMBL" id="KAB2810453.1"/>
    </source>
</evidence>
<dbReference type="InterPro" id="IPR009091">
    <property type="entry name" value="RCC1/BLIP-II"/>
</dbReference>
<dbReference type="PROSITE" id="PS50012">
    <property type="entry name" value="RCC1_3"/>
    <property type="match status" value="4"/>
</dbReference>
<proteinExistence type="predicted"/>
<dbReference type="PANTHER" id="PTHR45982:SF1">
    <property type="entry name" value="REGULATOR OF CHROMOSOME CONDENSATION"/>
    <property type="match status" value="1"/>
</dbReference>
<dbReference type="GO" id="GO:0005085">
    <property type="term" value="F:guanyl-nucleotide exchange factor activity"/>
    <property type="evidence" value="ECO:0007669"/>
    <property type="project" value="TreeGrafter"/>
</dbReference>
<sequence>MYASMRAACAAARSRQVSTPPRLVTGCRVRRWWCPAAPSLGIPPLDLAPEVLVLLTRLLRTVLPLVLAALLLTGVPGVADAATKRTVSLTAAPAQALTGSTVTFAGRLTRSPKGTPLVVERKVGAGWTKVKAAKTKNKAGAYAVTLARPTTAGTYYYRAVAPKRGKLKAATSRPVAVLAQTSVAVGLTVDPASVVDGVPTTVTLSGTVRPFAAGTTVTLQSRSGAVWVPVTTAKLDATGSFTATTTASGATTYRATVPASGPRLAGVSPLRTLGATTPVPVIATSSLPDGLQGTAYSKQLTAVGSPAGSWSVSGLPNGLTYAAATGLISGTPTTPGTSSVTIGFTQTANGVAANPVVLPLHVAAAPPPVIATSSLPDGLQGTAYSKQLTAVGNPAGTWSVSGLPNGLTYAAATGLISGAPTAAGTSSVTINFTQTSTGVAASPVILPLLVTAPPPPVIATGTLPDGVQGTAYSKQLTAVGNPAGTWSVSGLPAGLTYAAATGLITGTPTAAGTSSVTIGFTQTSTGVAASPVVLPLRVDATVPLPTTVRLSAGGLHGCRVKADHTVDCWGYNFAQQIGQQLNLQMPRNPTPTQVGSASDWVEISAGGAAQWAHTCGIRADRSLWCWGSNVDGELGQPGAGTEFVPKRVDAGRNWTSVSSGYAHTCAITTGRQLWCWGNDTFGQLGRSGDAAPAQVGTRSDWATVSAGYTHTCATTTGGELWCWGFNSRGQLGDGTTGGSDVPVREDSDGTTWTGVSVSAGTTCALKSDATLWCWGYNAHGETGTGSPGTDRLVPTQVGSANDWESVSATGGSGQGNHACGVRTSGQLWCWGHNNDGELGTGDTVARATPVRVGTDSDWAQVATGGTMTYALKDDGTQRAWGNNFQGQLGTGGVNAGSLVPVTILP</sequence>
<dbReference type="Pfam" id="PF13540">
    <property type="entry name" value="RCC1_2"/>
    <property type="match status" value="4"/>
</dbReference>
<dbReference type="InterPro" id="IPR015919">
    <property type="entry name" value="Cadherin-like_sf"/>
</dbReference>
<dbReference type="InterPro" id="IPR000408">
    <property type="entry name" value="Reg_chr_condens"/>
</dbReference>
<comment type="caution">
    <text evidence="1">The sequence shown here is derived from an EMBL/GenBank/DDBJ whole genome shotgun (WGS) entry which is preliminary data.</text>
</comment>
<dbReference type="Gene3D" id="2.60.40.10">
    <property type="entry name" value="Immunoglobulins"/>
    <property type="match status" value="3"/>
</dbReference>
<dbReference type="PRINTS" id="PR00633">
    <property type="entry name" value="RCCNDNSATION"/>
</dbReference>
<dbReference type="Pfam" id="PF05345">
    <property type="entry name" value="He_PIG"/>
    <property type="match status" value="3"/>
</dbReference>
<dbReference type="GO" id="GO:0016020">
    <property type="term" value="C:membrane"/>
    <property type="evidence" value="ECO:0007669"/>
    <property type="project" value="InterPro"/>
</dbReference>
<dbReference type="Proteomes" id="UP000449906">
    <property type="component" value="Unassembled WGS sequence"/>
</dbReference>
<gene>
    <name evidence="1" type="ORF">F9L07_00255</name>
</gene>
<evidence type="ECO:0000313" key="2">
    <source>
        <dbReference type="Proteomes" id="UP000449906"/>
    </source>
</evidence>
<dbReference type="SUPFAM" id="SSF50985">
    <property type="entry name" value="RCC1/BLIP-II"/>
    <property type="match status" value="2"/>
</dbReference>
<name>A0A7J5DWX2_NOCSI</name>
<accession>A0A7J5DWX2</accession>
<dbReference type="InterPro" id="IPR051553">
    <property type="entry name" value="Ran_GTPase-activating"/>
</dbReference>
<reference evidence="1 2" key="1">
    <citation type="submission" date="2019-09" db="EMBL/GenBank/DDBJ databases">
        <title>Pimelobacter sp. isolated from Paulinella.</title>
        <authorList>
            <person name="Jeong S.E."/>
        </authorList>
    </citation>
    <scope>NUCLEOTIDE SEQUENCE [LARGE SCALE GENOMIC DNA]</scope>
    <source>
        <strain evidence="1 2">Pch-N</strain>
    </source>
</reference>